<dbReference type="VEuPathDB" id="VectorBase:ADIR000592"/>
<name>A0A182MYY7_9DIPT</name>
<feature type="compositionally biased region" description="Polar residues" evidence="1">
    <location>
        <begin position="37"/>
        <end position="47"/>
    </location>
</feature>
<organism evidence="2 3">
    <name type="scientific">Anopheles dirus</name>
    <dbReference type="NCBI Taxonomy" id="7168"/>
    <lineage>
        <taxon>Eukaryota</taxon>
        <taxon>Metazoa</taxon>
        <taxon>Ecdysozoa</taxon>
        <taxon>Arthropoda</taxon>
        <taxon>Hexapoda</taxon>
        <taxon>Insecta</taxon>
        <taxon>Pterygota</taxon>
        <taxon>Neoptera</taxon>
        <taxon>Endopterygota</taxon>
        <taxon>Diptera</taxon>
        <taxon>Nematocera</taxon>
        <taxon>Culicoidea</taxon>
        <taxon>Culicidae</taxon>
        <taxon>Anophelinae</taxon>
        <taxon>Anopheles</taxon>
    </lineage>
</organism>
<evidence type="ECO:0000313" key="3">
    <source>
        <dbReference type="Proteomes" id="UP000075884"/>
    </source>
</evidence>
<keyword evidence="3" id="KW-1185">Reference proteome</keyword>
<feature type="region of interest" description="Disordered" evidence="1">
    <location>
        <begin position="37"/>
        <end position="70"/>
    </location>
</feature>
<feature type="region of interest" description="Disordered" evidence="1">
    <location>
        <begin position="207"/>
        <end position="262"/>
    </location>
</feature>
<reference evidence="3" key="1">
    <citation type="submission" date="2013-03" db="EMBL/GenBank/DDBJ databases">
        <title>The Genome Sequence of Anopheles dirus WRAIR2.</title>
        <authorList>
            <consortium name="The Broad Institute Genomics Platform"/>
            <person name="Neafsey D.E."/>
            <person name="Walton C."/>
            <person name="Walker B."/>
            <person name="Young S.K."/>
            <person name="Zeng Q."/>
            <person name="Gargeya S."/>
            <person name="Fitzgerald M."/>
            <person name="Haas B."/>
            <person name="Abouelleil A."/>
            <person name="Allen A.W."/>
            <person name="Alvarado L."/>
            <person name="Arachchi H.M."/>
            <person name="Berlin A.M."/>
            <person name="Chapman S.B."/>
            <person name="Gainer-Dewar J."/>
            <person name="Goldberg J."/>
            <person name="Griggs A."/>
            <person name="Gujja S."/>
            <person name="Hansen M."/>
            <person name="Howarth C."/>
            <person name="Imamovic A."/>
            <person name="Ireland A."/>
            <person name="Larimer J."/>
            <person name="McCowan C."/>
            <person name="Murphy C."/>
            <person name="Pearson M."/>
            <person name="Poon T.W."/>
            <person name="Priest M."/>
            <person name="Roberts A."/>
            <person name="Saif S."/>
            <person name="Shea T."/>
            <person name="Sisk P."/>
            <person name="Sykes S."/>
            <person name="Wortman J."/>
            <person name="Nusbaum C."/>
            <person name="Birren B."/>
        </authorList>
    </citation>
    <scope>NUCLEOTIDE SEQUENCE [LARGE SCALE GENOMIC DNA]</scope>
    <source>
        <strain evidence="3">WRAIR2</strain>
    </source>
</reference>
<feature type="compositionally biased region" description="Basic and acidic residues" evidence="1">
    <location>
        <begin position="52"/>
        <end position="69"/>
    </location>
</feature>
<evidence type="ECO:0000256" key="1">
    <source>
        <dbReference type="SAM" id="MobiDB-lite"/>
    </source>
</evidence>
<reference evidence="2" key="2">
    <citation type="submission" date="2020-05" db="UniProtKB">
        <authorList>
            <consortium name="EnsemblMetazoa"/>
        </authorList>
    </citation>
    <scope>IDENTIFICATION</scope>
    <source>
        <strain evidence="2">WRAIR2</strain>
    </source>
</reference>
<proteinExistence type="predicted"/>
<sequence>MRRGNRTEQSGTGETGRPMSLIDRLIADEAMRMLSKVASSNETTTLNEPCEAVERRPAPDTSDNARETPPEVVEIIDDSSCKATSEQAAAAAAVRAADSALLQKSAEQVTKKLLNQLTTMSKYDLKQMIDNPAGKYETALNRHAQSKLRAEVRKQLKCIGLSNELGKACENGTSGMEADEAIDADKIPTALLQQIGQALDLDLLDFTPPDPKTGDPSVEQEASHGLEANEFDDTECAIVEPASTGDTEAHSPKHAAKTQYSA</sequence>
<dbReference type="STRING" id="7168.A0A182MYY7"/>
<accession>A0A182MYY7</accession>
<dbReference type="Proteomes" id="UP000075884">
    <property type="component" value="Unassembled WGS sequence"/>
</dbReference>
<feature type="region of interest" description="Disordered" evidence="1">
    <location>
        <begin position="1"/>
        <end position="21"/>
    </location>
</feature>
<dbReference type="EnsemblMetazoa" id="ADIR000592-RA">
    <property type="protein sequence ID" value="ADIR000592-PA"/>
    <property type="gene ID" value="ADIR000592"/>
</dbReference>
<evidence type="ECO:0000313" key="2">
    <source>
        <dbReference type="EnsemblMetazoa" id="ADIR000592-PA"/>
    </source>
</evidence>
<protein>
    <submittedName>
        <fullName evidence="2">Uncharacterized protein</fullName>
    </submittedName>
</protein>
<dbReference type="AlphaFoldDB" id="A0A182MYY7"/>